<comment type="caution">
    <text evidence="3">The sequence shown here is derived from an EMBL/GenBank/DDBJ whole genome shotgun (WGS) entry which is preliminary data.</text>
</comment>
<dbReference type="InterPro" id="IPR010982">
    <property type="entry name" value="Lambda_DNA-bd_dom_sf"/>
</dbReference>
<gene>
    <name evidence="3" type="ORF">JOC48_001898</name>
</gene>
<dbReference type="PANTHER" id="PTHR46558:SF4">
    <property type="entry name" value="DNA-BIDING PHAGE PROTEIN"/>
    <property type="match status" value="1"/>
</dbReference>
<dbReference type="Pfam" id="PF12844">
    <property type="entry name" value="HTH_19"/>
    <property type="match status" value="1"/>
</dbReference>
<dbReference type="SUPFAM" id="SSF47413">
    <property type="entry name" value="lambda repressor-like DNA-binding domains"/>
    <property type="match status" value="1"/>
</dbReference>
<keyword evidence="4" id="KW-1185">Reference proteome</keyword>
<protein>
    <submittedName>
        <fullName evidence="3">Transcriptional regulator with XRE-family HTH domain</fullName>
    </submittedName>
</protein>
<name>A0ABS2MZU5_9BACI</name>
<dbReference type="RefSeq" id="WP_204498964.1">
    <property type="nucleotide sequence ID" value="NZ_JAFBDR010000008.1"/>
</dbReference>
<evidence type="ECO:0000259" key="2">
    <source>
        <dbReference type="PROSITE" id="PS50943"/>
    </source>
</evidence>
<evidence type="ECO:0000313" key="4">
    <source>
        <dbReference type="Proteomes" id="UP001296943"/>
    </source>
</evidence>
<reference evidence="3 4" key="1">
    <citation type="submission" date="2021-01" db="EMBL/GenBank/DDBJ databases">
        <title>Genomic Encyclopedia of Type Strains, Phase IV (KMG-IV): sequencing the most valuable type-strain genomes for metagenomic binning, comparative biology and taxonomic classification.</title>
        <authorList>
            <person name="Goeker M."/>
        </authorList>
    </citation>
    <scope>NUCLEOTIDE SEQUENCE [LARGE SCALE GENOMIC DNA]</scope>
    <source>
        <strain evidence="3 4">DSM 23711</strain>
    </source>
</reference>
<dbReference type="SMART" id="SM00530">
    <property type="entry name" value="HTH_XRE"/>
    <property type="match status" value="1"/>
</dbReference>
<dbReference type="PANTHER" id="PTHR46558">
    <property type="entry name" value="TRACRIPTIONAL REGULATORY PROTEIN-RELATED-RELATED"/>
    <property type="match status" value="1"/>
</dbReference>
<organism evidence="3 4">
    <name type="scientific">Aquibacillus albus</name>
    <dbReference type="NCBI Taxonomy" id="1168171"/>
    <lineage>
        <taxon>Bacteria</taxon>
        <taxon>Bacillati</taxon>
        <taxon>Bacillota</taxon>
        <taxon>Bacilli</taxon>
        <taxon>Bacillales</taxon>
        <taxon>Bacillaceae</taxon>
        <taxon>Aquibacillus</taxon>
    </lineage>
</organism>
<evidence type="ECO:0000256" key="1">
    <source>
        <dbReference type="ARBA" id="ARBA00023125"/>
    </source>
</evidence>
<dbReference type="Proteomes" id="UP001296943">
    <property type="component" value="Unassembled WGS sequence"/>
</dbReference>
<keyword evidence="1" id="KW-0238">DNA-binding</keyword>
<feature type="domain" description="HTH cro/C1-type" evidence="2">
    <location>
        <begin position="15"/>
        <end position="69"/>
    </location>
</feature>
<dbReference type="EMBL" id="JAFBDR010000008">
    <property type="protein sequence ID" value="MBM7571402.1"/>
    <property type="molecule type" value="Genomic_DNA"/>
</dbReference>
<dbReference type="InterPro" id="IPR001387">
    <property type="entry name" value="Cro/C1-type_HTH"/>
</dbReference>
<dbReference type="Gene3D" id="1.10.260.40">
    <property type="entry name" value="lambda repressor-like DNA-binding domains"/>
    <property type="match status" value="1"/>
</dbReference>
<dbReference type="CDD" id="cd00093">
    <property type="entry name" value="HTH_XRE"/>
    <property type="match status" value="1"/>
</dbReference>
<evidence type="ECO:0000313" key="3">
    <source>
        <dbReference type="EMBL" id="MBM7571402.1"/>
    </source>
</evidence>
<proteinExistence type="predicted"/>
<sequence length="88" mass="10260">MDRKEHIGKMFGKNLKHLRSSRGQSQVEFAEEIKLSDKKLSKLELGQNHPSFTTLIKLHRKFGFKVDPIIQEICENLGPYEAEFDDEE</sequence>
<accession>A0ABS2MZU5</accession>
<dbReference type="PROSITE" id="PS50943">
    <property type="entry name" value="HTH_CROC1"/>
    <property type="match status" value="1"/>
</dbReference>